<sequence length="53" mass="5992">MKEEKLSFSEALAIFEAMWKEGMTLGVIPPKDPLEGIETDIRIARILNCLKKS</sequence>
<name>X1BS53_9ZZZZ</name>
<organism evidence="1">
    <name type="scientific">marine sediment metagenome</name>
    <dbReference type="NCBI Taxonomy" id="412755"/>
    <lineage>
        <taxon>unclassified sequences</taxon>
        <taxon>metagenomes</taxon>
        <taxon>ecological metagenomes</taxon>
    </lineage>
</organism>
<proteinExistence type="predicted"/>
<dbReference type="EMBL" id="BART01022560">
    <property type="protein sequence ID" value="GAG97925.1"/>
    <property type="molecule type" value="Genomic_DNA"/>
</dbReference>
<accession>X1BS53</accession>
<dbReference type="AlphaFoldDB" id="X1BS53"/>
<evidence type="ECO:0000313" key="1">
    <source>
        <dbReference type="EMBL" id="GAG97925.1"/>
    </source>
</evidence>
<gene>
    <name evidence="1" type="ORF">S01H4_41276</name>
</gene>
<comment type="caution">
    <text evidence="1">The sequence shown here is derived from an EMBL/GenBank/DDBJ whole genome shotgun (WGS) entry which is preliminary data.</text>
</comment>
<protein>
    <submittedName>
        <fullName evidence="1">Uncharacterized protein</fullName>
    </submittedName>
</protein>
<reference evidence="1" key="1">
    <citation type="journal article" date="2014" name="Front. Microbiol.">
        <title>High frequency of phylogenetically diverse reductive dehalogenase-homologous genes in deep subseafloor sedimentary metagenomes.</title>
        <authorList>
            <person name="Kawai M."/>
            <person name="Futagami T."/>
            <person name="Toyoda A."/>
            <person name="Takaki Y."/>
            <person name="Nishi S."/>
            <person name="Hori S."/>
            <person name="Arai W."/>
            <person name="Tsubouchi T."/>
            <person name="Morono Y."/>
            <person name="Uchiyama I."/>
            <person name="Ito T."/>
            <person name="Fujiyama A."/>
            <person name="Inagaki F."/>
            <person name="Takami H."/>
        </authorList>
    </citation>
    <scope>NUCLEOTIDE SEQUENCE</scope>
    <source>
        <strain evidence="1">Expedition CK06-06</strain>
    </source>
</reference>